<keyword evidence="3" id="KW-1185">Reference proteome</keyword>
<evidence type="ECO:0008006" key="4">
    <source>
        <dbReference type="Google" id="ProtNLM"/>
    </source>
</evidence>
<dbReference type="Proteomes" id="UP001501747">
    <property type="component" value="Unassembled WGS sequence"/>
</dbReference>
<name>A0ABP7TY75_9PSEU</name>
<gene>
    <name evidence="2" type="ORF">GCM10022247_67630</name>
</gene>
<reference evidence="3" key="1">
    <citation type="journal article" date="2019" name="Int. J. Syst. Evol. Microbiol.">
        <title>The Global Catalogue of Microorganisms (GCM) 10K type strain sequencing project: providing services to taxonomists for standard genome sequencing and annotation.</title>
        <authorList>
            <consortium name="The Broad Institute Genomics Platform"/>
            <consortium name="The Broad Institute Genome Sequencing Center for Infectious Disease"/>
            <person name="Wu L."/>
            <person name="Ma J."/>
        </authorList>
    </citation>
    <scope>NUCLEOTIDE SEQUENCE [LARGE SCALE GENOMIC DNA]</scope>
    <source>
        <strain evidence="3">JCM 17342</strain>
    </source>
</reference>
<accession>A0ABP7TY75</accession>
<comment type="caution">
    <text evidence="2">The sequence shown here is derived from an EMBL/GenBank/DDBJ whole genome shotgun (WGS) entry which is preliminary data.</text>
</comment>
<evidence type="ECO:0000313" key="3">
    <source>
        <dbReference type="Proteomes" id="UP001501747"/>
    </source>
</evidence>
<dbReference type="RefSeq" id="WP_344884334.1">
    <property type="nucleotide sequence ID" value="NZ_BAABAL010000022.1"/>
</dbReference>
<feature type="region of interest" description="Disordered" evidence="1">
    <location>
        <begin position="1"/>
        <end position="23"/>
    </location>
</feature>
<organism evidence="2 3">
    <name type="scientific">Allokutzneria multivorans</name>
    <dbReference type="NCBI Taxonomy" id="1142134"/>
    <lineage>
        <taxon>Bacteria</taxon>
        <taxon>Bacillati</taxon>
        <taxon>Actinomycetota</taxon>
        <taxon>Actinomycetes</taxon>
        <taxon>Pseudonocardiales</taxon>
        <taxon>Pseudonocardiaceae</taxon>
        <taxon>Allokutzneria</taxon>
    </lineage>
</organism>
<proteinExistence type="predicted"/>
<protein>
    <recommendedName>
        <fullName evidence="4">PE family protein</fullName>
    </recommendedName>
</protein>
<evidence type="ECO:0000256" key="1">
    <source>
        <dbReference type="SAM" id="MobiDB-lite"/>
    </source>
</evidence>
<evidence type="ECO:0000313" key="2">
    <source>
        <dbReference type="EMBL" id="GAA4033079.1"/>
    </source>
</evidence>
<sequence>MVNVHDGAGSGRRPPAQPTPEPAPTHVIDVEPYMIPVLAATFAEQAALLRKELTKARSALRIREPWLGDPVSVEATRLFNKHLTDDELSLVNVLSQLRDQYQANYEALMAAAKQYNMVEQTNSALLERGITP</sequence>
<dbReference type="EMBL" id="BAABAL010000022">
    <property type="protein sequence ID" value="GAA4033079.1"/>
    <property type="molecule type" value="Genomic_DNA"/>
</dbReference>